<protein>
    <submittedName>
        <fullName evidence="2">RNA-binding region RNP-1 domain-containing protein</fullName>
    </submittedName>
</protein>
<name>F4PKS3_CACFS</name>
<dbReference type="InterPro" id="IPR012677">
    <property type="entry name" value="Nucleotide-bd_a/b_plait_sf"/>
</dbReference>
<dbReference type="KEGG" id="dfa:DFA_06344"/>
<dbReference type="EMBL" id="GL883007">
    <property type="protein sequence ID" value="EGG24197.1"/>
    <property type="molecule type" value="Genomic_DNA"/>
</dbReference>
<evidence type="ECO:0000313" key="2">
    <source>
        <dbReference type="EMBL" id="EGG24197.1"/>
    </source>
</evidence>
<organism evidence="2 3">
    <name type="scientific">Cavenderia fasciculata</name>
    <name type="common">Slime mold</name>
    <name type="synonym">Dictyostelium fasciculatum</name>
    <dbReference type="NCBI Taxonomy" id="261658"/>
    <lineage>
        <taxon>Eukaryota</taxon>
        <taxon>Amoebozoa</taxon>
        <taxon>Evosea</taxon>
        <taxon>Eumycetozoa</taxon>
        <taxon>Dictyostelia</taxon>
        <taxon>Acytosteliales</taxon>
        <taxon>Cavenderiaceae</taxon>
        <taxon>Cavenderia</taxon>
    </lineage>
</organism>
<feature type="region of interest" description="Disordered" evidence="1">
    <location>
        <begin position="281"/>
        <end position="304"/>
    </location>
</feature>
<feature type="compositionally biased region" description="Basic residues" evidence="1">
    <location>
        <begin position="242"/>
        <end position="253"/>
    </location>
</feature>
<dbReference type="GO" id="GO:0003676">
    <property type="term" value="F:nucleic acid binding"/>
    <property type="evidence" value="ECO:0007669"/>
    <property type="project" value="InterPro"/>
</dbReference>
<keyword evidence="3" id="KW-1185">Reference proteome</keyword>
<sequence>MADTKNTLYIGRIPKDMSEREVKMSLEDVSGCTVKSFEFDGTNSTAGWAFFKDHETTIKAIKLIQKSVYTASLTKKSSSTAASVLPTTYTDNQSTKVLFARGIKSQDEGQVLQDQLGTTYVEKVVVPLDMQKRVPLGHAFIYCHTVEDAKTLMERNEGGVEFLGRSISLAWGLPKQKHRGFVDPYATGAYDYSYMLYPDYLSQMYPPPPPPPHYAGSTGGRAGRYDSHYSGSSGKHSGGGGGRHHDHHHHHPAPHYPYPMVHPSVKGGYEAPYPPPAAFYPPVERSSRGGRGAPSGGYSRYTPY</sequence>
<dbReference type="OMA" id="LGHAFIY"/>
<accession>F4PKS3</accession>
<dbReference type="SUPFAM" id="SSF54928">
    <property type="entry name" value="RNA-binding domain, RBD"/>
    <property type="match status" value="2"/>
</dbReference>
<dbReference type="Gene3D" id="3.30.70.330">
    <property type="match status" value="2"/>
</dbReference>
<dbReference type="AlphaFoldDB" id="F4PKS3"/>
<dbReference type="GeneID" id="14876127"/>
<evidence type="ECO:0000313" key="3">
    <source>
        <dbReference type="Proteomes" id="UP000007797"/>
    </source>
</evidence>
<evidence type="ECO:0000256" key="1">
    <source>
        <dbReference type="SAM" id="MobiDB-lite"/>
    </source>
</evidence>
<dbReference type="RefSeq" id="XP_004362048.1">
    <property type="nucleotide sequence ID" value="XM_004361991.1"/>
</dbReference>
<gene>
    <name evidence="2" type="ORF">DFA_06344</name>
</gene>
<proteinExistence type="predicted"/>
<dbReference type="Proteomes" id="UP000007797">
    <property type="component" value="Unassembled WGS sequence"/>
</dbReference>
<dbReference type="STRING" id="1054147.F4PKS3"/>
<feature type="region of interest" description="Disordered" evidence="1">
    <location>
        <begin position="208"/>
        <end position="259"/>
    </location>
</feature>
<reference evidence="3" key="1">
    <citation type="journal article" date="2011" name="Genome Res.">
        <title>Phylogeny-wide analysis of social amoeba genomes highlights ancient origins for complex intercellular communication.</title>
        <authorList>
            <person name="Heidel A.J."/>
            <person name="Lawal H.M."/>
            <person name="Felder M."/>
            <person name="Schilde C."/>
            <person name="Helps N.R."/>
            <person name="Tunggal B."/>
            <person name="Rivero F."/>
            <person name="John U."/>
            <person name="Schleicher M."/>
            <person name="Eichinger L."/>
            <person name="Platzer M."/>
            <person name="Noegel A.A."/>
            <person name="Schaap P."/>
            <person name="Gloeckner G."/>
        </authorList>
    </citation>
    <scope>NUCLEOTIDE SEQUENCE [LARGE SCALE GENOMIC DNA]</scope>
    <source>
        <strain evidence="3">SH3</strain>
    </source>
</reference>
<dbReference type="InterPro" id="IPR035979">
    <property type="entry name" value="RBD_domain_sf"/>
</dbReference>
<dbReference type="OrthoDB" id="439808at2759"/>